<keyword evidence="8" id="KW-1185">Reference proteome</keyword>
<dbReference type="SUPFAM" id="SSF53850">
    <property type="entry name" value="Periplasmic binding protein-like II"/>
    <property type="match status" value="1"/>
</dbReference>
<evidence type="ECO:0000313" key="8">
    <source>
        <dbReference type="Proteomes" id="UP001569904"/>
    </source>
</evidence>
<evidence type="ECO:0000313" key="7">
    <source>
        <dbReference type="EMBL" id="MFA1553100.1"/>
    </source>
</evidence>
<name>A0ABV4QR92_9ACTN</name>
<dbReference type="Proteomes" id="UP001569904">
    <property type="component" value="Unassembled WGS sequence"/>
</dbReference>
<sequence>MPLHTLEVCPDPEIRELRYFCAVAEDLNITRAAARLGIAQPPLSRAMRQLERRLGVALFDRTEHRLALTHAGETLVKEAAVVLGALDSAVRRTQRAGLPGHRLVVTAYPGVATELLHLIRGQFRVEPDAPEIKVVVSGFGEQADMVRDGRADVAIAACVDGHGLDSELLRTEPRVAALASGHEPAERDALSSADLAAEPAPRYRDSTVVDRGYWLGNPNRPADGPDVQDSAQLLEVVALGQAVALVPASLAARNVRPDVTYRPVLDAAPYQTLVLWPSGSRSPWIARLVRTALDLTASSAETRPPEHGRTDGPDADDSSSHS</sequence>
<feature type="domain" description="HTH lysR-type" evidence="6">
    <location>
        <begin position="12"/>
        <end position="69"/>
    </location>
</feature>
<evidence type="ECO:0000256" key="5">
    <source>
        <dbReference type="SAM" id="MobiDB-lite"/>
    </source>
</evidence>
<accession>A0ABV4QR92</accession>
<dbReference type="PANTHER" id="PTHR30346">
    <property type="entry name" value="TRANSCRIPTIONAL DUAL REGULATOR HCAR-RELATED"/>
    <property type="match status" value="1"/>
</dbReference>
<keyword evidence="2" id="KW-0805">Transcription regulation</keyword>
<dbReference type="Pfam" id="PF03466">
    <property type="entry name" value="LysR_substrate"/>
    <property type="match status" value="1"/>
</dbReference>
<gene>
    <name evidence="7" type="ORF">SM436_05290</name>
</gene>
<dbReference type="Gene3D" id="1.10.10.10">
    <property type="entry name" value="Winged helix-like DNA-binding domain superfamily/Winged helix DNA-binding domain"/>
    <property type="match status" value="1"/>
</dbReference>
<dbReference type="InterPro" id="IPR036390">
    <property type="entry name" value="WH_DNA-bd_sf"/>
</dbReference>
<dbReference type="Pfam" id="PF00126">
    <property type="entry name" value="HTH_1"/>
    <property type="match status" value="1"/>
</dbReference>
<dbReference type="EMBL" id="JAXCEH010000002">
    <property type="protein sequence ID" value="MFA1553100.1"/>
    <property type="molecule type" value="Genomic_DNA"/>
</dbReference>
<dbReference type="InterPro" id="IPR036388">
    <property type="entry name" value="WH-like_DNA-bd_sf"/>
</dbReference>
<dbReference type="InterPro" id="IPR005119">
    <property type="entry name" value="LysR_subst-bd"/>
</dbReference>
<comment type="caution">
    <text evidence="7">The sequence shown here is derived from an EMBL/GenBank/DDBJ whole genome shotgun (WGS) entry which is preliminary data.</text>
</comment>
<dbReference type="Gene3D" id="3.40.190.10">
    <property type="entry name" value="Periplasmic binding protein-like II"/>
    <property type="match status" value="2"/>
</dbReference>
<dbReference type="SUPFAM" id="SSF46785">
    <property type="entry name" value="Winged helix' DNA-binding domain"/>
    <property type="match status" value="1"/>
</dbReference>
<dbReference type="PANTHER" id="PTHR30346:SF0">
    <property type="entry name" value="HCA OPERON TRANSCRIPTIONAL ACTIVATOR HCAR"/>
    <property type="match status" value="1"/>
</dbReference>
<dbReference type="InterPro" id="IPR000847">
    <property type="entry name" value="LysR_HTH_N"/>
</dbReference>
<evidence type="ECO:0000256" key="2">
    <source>
        <dbReference type="ARBA" id="ARBA00023015"/>
    </source>
</evidence>
<evidence type="ECO:0000256" key="3">
    <source>
        <dbReference type="ARBA" id="ARBA00023125"/>
    </source>
</evidence>
<comment type="similarity">
    <text evidence="1">Belongs to the LysR transcriptional regulatory family.</text>
</comment>
<evidence type="ECO:0000256" key="4">
    <source>
        <dbReference type="ARBA" id="ARBA00023163"/>
    </source>
</evidence>
<evidence type="ECO:0000256" key="1">
    <source>
        <dbReference type="ARBA" id="ARBA00009437"/>
    </source>
</evidence>
<protein>
    <submittedName>
        <fullName evidence="7">LysR family transcriptional regulator</fullName>
    </submittedName>
</protein>
<feature type="compositionally biased region" description="Basic and acidic residues" evidence="5">
    <location>
        <begin position="303"/>
        <end position="322"/>
    </location>
</feature>
<evidence type="ECO:0000259" key="6">
    <source>
        <dbReference type="PROSITE" id="PS50931"/>
    </source>
</evidence>
<feature type="region of interest" description="Disordered" evidence="5">
    <location>
        <begin position="296"/>
        <end position="322"/>
    </location>
</feature>
<dbReference type="PRINTS" id="PR00039">
    <property type="entry name" value="HTHLYSR"/>
</dbReference>
<feature type="region of interest" description="Disordered" evidence="5">
    <location>
        <begin position="181"/>
        <end position="202"/>
    </location>
</feature>
<dbReference type="PROSITE" id="PS50931">
    <property type="entry name" value="HTH_LYSR"/>
    <property type="match status" value="1"/>
</dbReference>
<dbReference type="RefSeq" id="WP_371939427.1">
    <property type="nucleotide sequence ID" value="NZ_JAXCEH010000002.1"/>
</dbReference>
<organism evidence="7 8">
    <name type="scientific">Actinomadura chokoriensis</name>
    <dbReference type="NCBI Taxonomy" id="454156"/>
    <lineage>
        <taxon>Bacteria</taxon>
        <taxon>Bacillati</taxon>
        <taxon>Actinomycetota</taxon>
        <taxon>Actinomycetes</taxon>
        <taxon>Streptosporangiales</taxon>
        <taxon>Thermomonosporaceae</taxon>
        <taxon>Actinomadura</taxon>
    </lineage>
</organism>
<reference evidence="7 8" key="1">
    <citation type="submission" date="2023-11" db="EMBL/GenBank/DDBJ databases">
        <title>Actinomadura monticuli sp. nov., isolated from volcanic ash.</title>
        <authorList>
            <person name="Lee S.D."/>
            <person name="Yang H."/>
            <person name="Kim I.S."/>
        </authorList>
    </citation>
    <scope>NUCLEOTIDE SEQUENCE [LARGE SCALE GENOMIC DNA]</scope>
    <source>
        <strain evidence="7 8">DSM 45346</strain>
    </source>
</reference>
<keyword evidence="3" id="KW-0238">DNA-binding</keyword>
<proteinExistence type="inferred from homology"/>
<keyword evidence="4" id="KW-0804">Transcription</keyword>